<proteinExistence type="predicted"/>
<name>A0ACC2ELB8_DIPCM</name>
<reference evidence="2" key="1">
    <citation type="journal article" date="2024" name="Proc. Natl. Acad. Sci. U.S.A.">
        <title>Extraordinary preservation of gene collinearity over three hundred million years revealed in homosporous lycophytes.</title>
        <authorList>
            <person name="Li C."/>
            <person name="Wickell D."/>
            <person name="Kuo L.Y."/>
            <person name="Chen X."/>
            <person name="Nie B."/>
            <person name="Liao X."/>
            <person name="Peng D."/>
            <person name="Ji J."/>
            <person name="Jenkins J."/>
            <person name="Williams M."/>
            <person name="Shu S."/>
            <person name="Plott C."/>
            <person name="Barry K."/>
            <person name="Rajasekar S."/>
            <person name="Grimwood J."/>
            <person name="Han X."/>
            <person name="Sun S."/>
            <person name="Hou Z."/>
            <person name="He W."/>
            <person name="Dai G."/>
            <person name="Sun C."/>
            <person name="Schmutz J."/>
            <person name="Leebens-Mack J.H."/>
            <person name="Li F.W."/>
            <person name="Wang L."/>
        </authorList>
    </citation>
    <scope>NUCLEOTIDE SEQUENCE [LARGE SCALE GENOMIC DNA]</scope>
    <source>
        <strain evidence="2">cv. PW_Plant_1</strain>
    </source>
</reference>
<protein>
    <submittedName>
        <fullName evidence="1">Uncharacterized protein</fullName>
    </submittedName>
</protein>
<organism evidence="1 2">
    <name type="scientific">Diphasiastrum complanatum</name>
    <name type="common">Issler's clubmoss</name>
    <name type="synonym">Lycopodium complanatum</name>
    <dbReference type="NCBI Taxonomy" id="34168"/>
    <lineage>
        <taxon>Eukaryota</taxon>
        <taxon>Viridiplantae</taxon>
        <taxon>Streptophyta</taxon>
        <taxon>Embryophyta</taxon>
        <taxon>Tracheophyta</taxon>
        <taxon>Lycopodiopsida</taxon>
        <taxon>Lycopodiales</taxon>
        <taxon>Lycopodiaceae</taxon>
        <taxon>Lycopodioideae</taxon>
        <taxon>Diphasiastrum</taxon>
    </lineage>
</organism>
<dbReference type="Proteomes" id="UP001162992">
    <property type="component" value="Chromosome 2"/>
</dbReference>
<sequence length="386" mass="42726">MSHSGGGSSGGFSGSSSSAHGFSGSSGTFPSQSTFSHRSDPNNIFIYTTTGPGWDYEQGGQRRQLPSKAKRGSVACCHVVPSIFAVFGSFWLLFGLYGSRNLELGLNYSRLFEANSLLVKEIQIQNSDGVGGPTFYGFSKHPALNKVTTWSNDYDVTVEGQHHQEWAFWLNRGSIVKLEYHVDAAASYMLVAILKGEDNLNEWLKNPRDSGPTVSWHNIHGKGRIDYGVDKDDDYYFALGNLHDQSVQMHLQIHFDAKLYNTETADFRCSFLSDTCRKEVSLVGSSFALLITPARVLDGVDVWHVKVTYGARWATYISTVGLVGAISAAFFIRRKKNSKRRQDTEDDPLIGTTTTDSHGDYKSSGTSSTEGTEPSAPVQPRFWYYQ</sequence>
<evidence type="ECO:0000313" key="1">
    <source>
        <dbReference type="EMBL" id="KAJ7567309.1"/>
    </source>
</evidence>
<evidence type="ECO:0000313" key="2">
    <source>
        <dbReference type="Proteomes" id="UP001162992"/>
    </source>
</evidence>
<gene>
    <name evidence="1" type="ORF">O6H91_02G142000</name>
</gene>
<accession>A0ACC2ELB8</accession>
<dbReference type="EMBL" id="CM055093">
    <property type="protein sequence ID" value="KAJ7567309.1"/>
    <property type="molecule type" value="Genomic_DNA"/>
</dbReference>
<comment type="caution">
    <text evidence="1">The sequence shown here is derived from an EMBL/GenBank/DDBJ whole genome shotgun (WGS) entry which is preliminary data.</text>
</comment>
<keyword evidence="2" id="KW-1185">Reference proteome</keyword>